<comment type="caution">
    <text evidence="1">The sequence shown here is derived from an EMBL/GenBank/DDBJ whole genome shotgun (WGS) entry which is preliminary data.</text>
</comment>
<evidence type="ECO:0000313" key="2">
    <source>
        <dbReference type="Proteomes" id="UP000471465"/>
    </source>
</evidence>
<dbReference type="AlphaFoldDB" id="A0A6N7BY43"/>
<sequence>MTTVEKLLTNLSVARTEFKVNNRSVLSSFVKPPFFEQVNILNYEHSIALVGGRGSGKTMYLRYFSHWTQFGDGVNAQIDDLKNIVLYWKPDTIFSRAIERRDLSPILEDAFFQSLITIEITKEIIGLIRNTINHFPLEAEEINLEKEVIALISRIYDIEVNDIKNVVFELDLLFQTIYSNILSGNMLKSLIPNLLIRTILEKLKSYSLFSNTSFKIYIDEFENFTLNQQAFINALRKHSDGFISWNVAYKAHAEISNYVHTNSQNSEQLQKQNDYREVNIDQIIEDSNKLDINNFFSKILMVAIDKIKYSECSFEQSSENVKNMLVHHTVSSIIKSYSKENSGFLSRLSKELRTSDDGLEEELVQRVLLKPDLAVALVAIKGQRNFKPNSIDRYLLNNLSDAEEKSLEEKIRHYAPSGVFKLNITSAYNNIPIYSGFDRFMILSSSNVRHFLELCYQTFQLHLKSKDGQQNLELDDLFNISNDTMHKAANITSAKLLNEVTSFAPMGQRLNIIVQRLGELFRIKHQLTPITEPEINHFGIVTDSLDEQMQKVLNQALCWNVLIQHEVTKEKNNIDINKYDYQLNPIYAPAFGISYRKMHKKKFSSEELDILFNANNEQWIKYRDSMEKNNNSISFKADTQAELF</sequence>
<gene>
    <name evidence="1" type="ORF">FQV37_1668</name>
</gene>
<organism evidence="1 2">
    <name type="scientific">Psychrobacter nivimaris</name>
    <dbReference type="NCBI Taxonomy" id="281738"/>
    <lineage>
        <taxon>Bacteria</taxon>
        <taxon>Pseudomonadati</taxon>
        <taxon>Pseudomonadota</taxon>
        <taxon>Gammaproteobacteria</taxon>
        <taxon>Moraxellales</taxon>
        <taxon>Moraxellaceae</taxon>
        <taxon>Psychrobacter</taxon>
    </lineage>
</organism>
<accession>A0A6N7BY43</accession>
<keyword evidence="2" id="KW-1185">Reference proteome</keyword>
<dbReference type="InterPro" id="IPR056955">
    <property type="entry name" value="ORC-CDC6-like"/>
</dbReference>
<dbReference type="EMBL" id="VZIZ01000031">
    <property type="protein sequence ID" value="KAF0567903.1"/>
    <property type="molecule type" value="Genomic_DNA"/>
</dbReference>
<name>A0A6N7BY43_9GAMM</name>
<dbReference type="Proteomes" id="UP000471465">
    <property type="component" value="Unassembled WGS sequence"/>
</dbReference>
<protein>
    <submittedName>
        <fullName evidence="1">Uncharacterized protein</fullName>
    </submittedName>
</protein>
<dbReference type="RefSeq" id="WP_025652139.1">
    <property type="nucleotide sequence ID" value="NZ_VZIZ01000031.1"/>
</dbReference>
<reference evidence="1 2" key="1">
    <citation type="submission" date="2019-09" db="EMBL/GenBank/DDBJ databases">
        <title>Draft genome sequence of Psychrobacter nivimaris LAMA 639, in search for biotechnological relevant genes.</title>
        <authorList>
            <person name="Lima A.O.S."/>
            <person name="Staloch B.E.K."/>
            <person name="Freitas R.C."/>
            <person name="Niero H."/>
            <person name="Silva M.A.C."/>
        </authorList>
    </citation>
    <scope>NUCLEOTIDE SEQUENCE [LARGE SCALE GENOMIC DNA]</scope>
    <source>
        <strain evidence="1 2">LAMA 639</strain>
    </source>
</reference>
<evidence type="ECO:0000313" key="1">
    <source>
        <dbReference type="EMBL" id="KAF0567903.1"/>
    </source>
</evidence>
<dbReference type="Pfam" id="PF24389">
    <property type="entry name" value="ORC-CDC6-like"/>
    <property type="match status" value="1"/>
</dbReference>
<proteinExistence type="predicted"/>